<name>A0AAE0MRY9_9PEZI</name>
<comment type="caution">
    <text evidence="3">The sequence shown here is derived from an EMBL/GenBank/DDBJ whole genome shotgun (WGS) entry which is preliminary data.</text>
</comment>
<dbReference type="RefSeq" id="XP_062681319.1">
    <property type="nucleotide sequence ID" value="XM_062825567.1"/>
</dbReference>
<accession>A0AAE0MRY9</accession>
<organism evidence="3 4">
    <name type="scientific">Neurospora tetraspora</name>
    <dbReference type="NCBI Taxonomy" id="94610"/>
    <lineage>
        <taxon>Eukaryota</taxon>
        <taxon>Fungi</taxon>
        <taxon>Dikarya</taxon>
        <taxon>Ascomycota</taxon>
        <taxon>Pezizomycotina</taxon>
        <taxon>Sordariomycetes</taxon>
        <taxon>Sordariomycetidae</taxon>
        <taxon>Sordariales</taxon>
        <taxon>Sordariaceae</taxon>
        <taxon>Neurospora</taxon>
    </lineage>
</organism>
<reference evidence="3" key="2">
    <citation type="submission" date="2023-06" db="EMBL/GenBank/DDBJ databases">
        <authorList>
            <consortium name="Lawrence Berkeley National Laboratory"/>
            <person name="Haridas S."/>
            <person name="Hensen N."/>
            <person name="Bonometti L."/>
            <person name="Westerberg I."/>
            <person name="Brannstrom I.O."/>
            <person name="Guillou S."/>
            <person name="Cros-Aarteil S."/>
            <person name="Calhoun S."/>
            <person name="Kuo A."/>
            <person name="Mondo S."/>
            <person name="Pangilinan J."/>
            <person name="Riley R."/>
            <person name="Labutti K."/>
            <person name="Andreopoulos B."/>
            <person name="Lipzen A."/>
            <person name="Chen C."/>
            <person name="Yanf M."/>
            <person name="Daum C."/>
            <person name="Ng V."/>
            <person name="Clum A."/>
            <person name="Steindorff A."/>
            <person name="Ohm R."/>
            <person name="Martin F."/>
            <person name="Silar P."/>
            <person name="Natvig D."/>
            <person name="Lalanne C."/>
            <person name="Gautier V."/>
            <person name="Ament-Velasquez S.L."/>
            <person name="Kruys A."/>
            <person name="Hutchinson M.I."/>
            <person name="Powell A.J."/>
            <person name="Barry K."/>
            <person name="Miller A.N."/>
            <person name="Grigoriev I.V."/>
            <person name="Debuchy R."/>
            <person name="Gladieux P."/>
            <person name="Thoren M.H."/>
            <person name="Johannesson H."/>
        </authorList>
    </citation>
    <scope>NUCLEOTIDE SEQUENCE</scope>
    <source>
        <strain evidence="3">CBS 560.94</strain>
    </source>
</reference>
<protein>
    <submittedName>
        <fullName evidence="3">Aegerolysin-domain-containing protein</fullName>
    </submittedName>
</protein>
<dbReference type="GeneID" id="87862721"/>
<dbReference type="GO" id="GO:0019836">
    <property type="term" value="P:symbiont-mediated hemolysis of host erythrocyte"/>
    <property type="evidence" value="ECO:0007669"/>
    <property type="project" value="InterPro"/>
</dbReference>
<dbReference type="Gene3D" id="2.60.270.50">
    <property type="match status" value="1"/>
</dbReference>
<evidence type="ECO:0000313" key="3">
    <source>
        <dbReference type="EMBL" id="KAK3344706.1"/>
    </source>
</evidence>
<reference evidence="3" key="1">
    <citation type="journal article" date="2023" name="Mol. Phylogenet. Evol.">
        <title>Genome-scale phylogeny and comparative genomics of the fungal order Sordariales.</title>
        <authorList>
            <person name="Hensen N."/>
            <person name="Bonometti L."/>
            <person name="Westerberg I."/>
            <person name="Brannstrom I.O."/>
            <person name="Guillou S."/>
            <person name="Cros-Aarteil S."/>
            <person name="Calhoun S."/>
            <person name="Haridas S."/>
            <person name="Kuo A."/>
            <person name="Mondo S."/>
            <person name="Pangilinan J."/>
            <person name="Riley R."/>
            <person name="LaButti K."/>
            <person name="Andreopoulos B."/>
            <person name="Lipzen A."/>
            <person name="Chen C."/>
            <person name="Yan M."/>
            <person name="Daum C."/>
            <person name="Ng V."/>
            <person name="Clum A."/>
            <person name="Steindorff A."/>
            <person name="Ohm R.A."/>
            <person name="Martin F."/>
            <person name="Silar P."/>
            <person name="Natvig D.O."/>
            <person name="Lalanne C."/>
            <person name="Gautier V."/>
            <person name="Ament-Velasquez S.L."/>
            <person name="Kruys A."/>
            <person name="Hutchinson M.I."/>
            <person name="Powell A.J."/>
            <person name="Barry K."/>
            <person name="Miller A.N."/>
            <person name="Grigoriev I.V."/>
            <person name="Debuchy R."/>
            <person name="Gladieux P."/>
            <person name="Hiltunen Thoren M."/>
            <person name="Johannesson H."/>
        </authorList>
    </citation>
    <scope>NUCLEOTIDE SEQUENCE</scope>
    <source>
        <strain evidence="3">CBS 560.94</strain>
    </source>
</reference>
<evidence type="ECO:0000256" key="1">
    <source>
        <dbReference type="ARBA" id="ARBA00010795"/>
    </source>
</evidence>
<keyword evidence="4" id="KW-1185">Reference proteome</keyword>
<evidence type="ECO:0000256" key="2">
    <source>
        <dbReference type="SAM" id="SignalP"/>
    </source>
</evidence>
<comment type="similarity">
    <text evidence="1">Belongs to the aegerolysin family.</text>
</comment>
<sequence>MATLRKGFSARLLALGLLLICLVAGTFAAPLGVDHELAPPPPGSPSPRRGPTMNMARSTNAEAQWVYMTIRNQASSGELYIRNAHLNWGKWYEYPNKDQELSDNDVQANYAGPNGGSMGVAASGREWTSSGTEGQFDIYHGNTKVCHVYWDCPWSHKHNSFSVSEVDDNYVVQDTGASLDSGALGSITIKVVKTSETEETKCIWGC</sequence>
<evidence type="ECO:0000313" key="4">
    <source>
        <dbReference type="Proteomes" id="UP001278500"/>
    </source>
</evidence>
<dbReference type="Proteomes" id="UP001278500">
    <property type="component" value="Unassembled WGS sequence"/>
</dbReference>
<dbReference type="Pfam" id="PF06355">
    <property type="entry name" value="Aegerolysin"/>
    <property type="match status" value="1"/>
</dbReference>
<proteinExistence type="inferred from homology"/>
<feature type="chain" id="PRO_5042224995" evidence="2">
    <location>
        <begin position="29"/>
        <end position="206"/>
    </location>
</feature>
<dbReference type="EMBL" id="JAUEPP010000004">
    <property type="protein sequence ID" value="KAK3344706.1"/>
    <property type="molecule type" value="Genomic_DNA"/>
</dbReference>
<feature type="signal peptide" evidence="2">
    <location>
        <begin position="1"/>
        <end position="28"/>
    </location>
</feature>
<dbReference type="AlphaFoldDB" id="A0AAE0MRY9"/>
<dbReference type="InterPro" id="IPR009413">
    <property type="entry name" value="Aegerolysin-typ"/>
</dbReference>
<keyword evidence="2" id="KW-0732">Signal</keyword>
<gene>
    <name evidence="3" type="ORF">B0H65DRAFT_442205</name>
</gene>